<gene>
    <name evidence="1" type="ORF">QQ008_16955</name>
</gene>
<dbReference type="InterPro" id="IPR050708">
    <property type="entry name" value="T6SS_VgrG/RHS"/>
</dbReference>
<organism evidence="1 2">
    <name type="scientific">Splendidivirga corallicola</name>
    <dbReference type="NCBI Taxonomy" id="3051826"/>
    <lineage>
        <taxon>Bacteria</taxon>
        <taxon>Pseudomonadati</taxon>
        <taxon>Bacteroidota</taxon>
        <taxon>Cytophagia</taxon>
        <taxon>Cytophagales</taxon>
        <taxon>Splendidivirgaceae</taxon>
        <taxon>Splendidivirga</taxon>
    </lineage>
</organism>
<reference evidence="1" key="1">
    <citation type="submission" date="2023-06" db="EMBL/GenBank/DDBJ databases">
        <title>Genomic of Parafulvivirga corallium.</title>
        <authorList>
            <person name="Wang G."/>
        </authorList>
    </citation>
    <scope>NUCLEOTIDE SEQUENCE</scope>
    <source>
        <strain evidence="1">BMA10</strain>
    </source>
</reference>
<dbReference type="PANTHER" id="PTHR32305">
    <property type="match status" value="1"/>
</dbReference>
<comment type="caution">
    <text evidence="1">The sequence shown here is derived from an EMBL/GenBank/DDBJ whole genome shotgun (WGS) entry which is preliminary data.</text>
</comment>
<protein>
    <submittedName>
        <fullName evidence="1">RHS repeat-associated core domain-containing protein</fullName>
    </submittedName>
</protein>
<dbReference type="Gene3D" id="2.180.10.10">
    <property type="entry name" value="RHS repeat-associated core"/>
    <property type="match status" value="1"/>
</dbReference>
<name>A0ABT8KQT1_9BACT</name>
<dbReference type="InterPro" id="IPR022385">
    <property type="entry name" value="Rhs_assc_core"/>
</dbReference>
<evidence type="ECO:0000313" key="2">
    <source>
        <dbReference type="Proteomes" id="UP001172082"/>
    </source>
</evidence>
<dbReference type="Proteomes" id="UP001172082">
    <property type="component" value="Unassembled WGS sequence"/>
</dbReference>
<keyword evidence="2" id="KW-1185">Reference proteome</keyword>
<dbReference type="EMBL" id="JAUJEA010000006">
    <property type="protein sequence ID" value="MDN5203081.1"/>
    <property type="molecule type" value="Genomic_DNA"/>
</dbReference>
<accession>A0ABT8KQT1</accession>
<proteinExistence type="predicted"/>
<dbReference type="PANTHER" id="PTHR32305:SF15">
    <property type="entry name" value="PROTEIN RHSA-RELATED"/>
    <property type="match status" value="1"/>
</dbReference>
<evidence type="ECO:0000313" key="1">
    <source>
        <dbReference type="EMBL" id="MDN5203081.1"/>
    </source>
</evidence>
<dbReference type="RefSeq" id="WP_346753103.1">
    <property type="nucleotide sequence ID" value="NZ_JAUJEA010000006.1"/>
</dbReference>
<sequence length="384" mass="42544">MAFNPIQIEKDGYIYVYLNNSSDSDNPVDFDDLTITHTQSPVVSSDDYYPFGLTFNSTQKIGGVDQRYKFNEGTEFNLDLGVNLYETTFRGYDPALGRFNQPDPLADLFPDWNPYQFAYNDPIFWNDPMGLMNTDSTANPTPEPDPPSTQELVDYLWSITQNGTTTTYTFDFNPYGGSEVYREETENGVTIYYSGEYTVSQTRSRYVDNSGSRSASFTRSQLALGTGAILYGVGESLIYNDHYWLDSRGNFRSTQLLQRQANGKFVRGVQGYRYGYASAQQASKIWKVAGRGTFFVGAGIGLYQGILAYRAGDKAGAFKAGVDITFGAIGTFGGPIGLGISTVYFVVDTTIGWENAFRAGGNLIQRNQAIQGPGWNAFRTEGGK</sequence>
<dbReference type="NCBIfam" id="TIGR03696">
    <property type="entry name" value="Rhs_assc_core"/>
    <property type="match status" value="1"/>
</dbReference>